<dbReference type="PROSITE" id="PS50914">
    <property type="entry name" value="BON"/>
    <property type="match status" value="1"/>
</dbReference>
<dbReference type="PROSITE" id="PS51257">
    <property type="entry name" value="PROKAR_LIPOPROTEIN"/>
    <property type="match status" value="1"/>
</dbReference>
<organism evidence="3 4">
    <name type="scientific">Chitinophaga niastensis</name>
    <dbReference type="NCBI Taxonomy" id="536980"/>
    <lineage>
        <taxon>Bacteria</taxon>
        <taxon>Pseudomonadati</taxon>
        <taxon>Bacteroidota</taxon>
        <taxon>Chitinophagia</taxon>
        <taxon>Chitinophagales</taxon>
        <taxon>Chitinophagaceae</taxon>
        <taxon>Chitinophaga</taxon>
    </lineage>
</organism>
<dbReference type="Gene3D" id="3.30.1340.30">
    <property type="match status" value="1"/>
</dbReference>
<dbReference type="AlphaFoldDB" id="A0A2P8HSA0"/>
<proteinExistence type="predicted"/>
<evidence type="ECO:0000313" key="4">
    <source>
        <dbReference type="Proteomes" id="UP000240971"/>
    </source>
</evidence>
<dbReference type="InterPro" id="IPR007055">
    <property type="entry name" value="BON_dom"/>
</dbReference>
<comment type="caution">
    <text evidence="3">The sequence shown here is derived from an EMBL/GenBank/DDBJ whole genome shotgun (WGS) entry which is preliminary data.</text>
</comment>
<feature type="signal peptide" evidence="1">
    <location>
        <begin position="1"/>
        <end position="20"/>
    </location>
</feature>
<dbReference type="Pfam" id="PF04972">
    <property type="entry name" value="BON"/>
    <property type="match status" value="1"/>
</dbReference>
<feature type="domain" description="BON" evidence="2">
    <location>
        <begin position="18"/>
        <end position="87"/>
    </location>
</feature>
<protein>
    <submittedName>
        <fullName evidence="3">BON domain-containing protein</fullName>
    </submittedName>
</protein>
<reference evidence="3 4" key="1">
    <citation type="submission" date="2018-03" db="EMBL/GenBank/DDBJ databases">
        <title>Genomic Encyclopedia of Archaeal and Bacterial Type Strains, Phase II (KMG-II): from individual species to whole genera.</title>
        <authorList>
            <person name="Goeker M."/>
        </authorList>
    </citation>
    <scope>NUCLEOTIDE SEQUENCE [LARGE SCALE GENOMIC DNA]</scope>
    <source>
        <strain evidence="3 4">DSM 24859</strain>
    </source>
</reference>
<gene>
    <name evidence="3" type="ORF">CLV51_101408</name>
</gene>
<accession>A0A2P8HSA0</accession>
<dbReference type="RefSeq" id="WP_106526341.1">
    <property type="nucleotide sequence ID" value="NZ_PYAW01000001.1"/>
</dbReference>
<dbReference type="Proteomes" id="UP000240971">
    <property type="component" value="Unassembled WGS sequence"/>
</dbReference>
<sequence>MNRKSLGVALLMLMSVFLFACKPSDAKIKQAVNEKLSAIPGIVADVKNGVVTLSGEVSDEAAKAAAEEALRGVSGVKSVTDNITVKAEVPSTAPVK</sequence>
<evidence type="ECO:0000313" key="3">
    <source>
        <dbReference type="EMBL" id="PSL49078.1"/>
    </source>
</evidence>
<evidence type="ECO:0000259" key="2">
    <source>
        <dbReference type="PROSITE" id="PS50914"/>
    </source>
</evidence>
<keyword evidence="1" id="KW-0732">Signal</keyword>
<dbReference type="SMART" id="SM00749">
    <property type="entry name" value="BON"/>
    <property type="match status" value="1"/>
</dbReference>
<feature type="chain" id="PRO_5015194450" evidence="1">
    <location>
        <begin position="21"/>
        <end position="96"/>
    </location>
</feature>
<dbReference type="InterPro" id="IPR014004">
    <property type="entry name" value="Transpt-assoc_nodulatn_dom_bac"/>
</dbReference>
<evidence type="ECO:0000256" key="1">
    <source>
        <dbReference type="SAM" id="SignalP"/>
    </source>
</evidence>
<dbReference type="EMBL" id="PYAW01000001">
    <property type="protein sequence ID" value="PSL49078.1"/>
    <property type="molecule type" value="Genomic_DNA"/>
</dbReference>
<keyword evidence="4" id="KW-1185">Reference proteome</keyword>
<name>A0A2P8HSA0_CHINA</name>
<dbReference type="OrthoDB" id="1097785at2"/>